<evidence type="ECO:0000256" key="4">
    <source>
        <dbReference type="ARBA" id="ARBA00022452"/>
    </source>
</evidence>
<evidence type="ECO:0000313" key="13">
    <source>
        <dbReference type="EMBL" id="TDN88857.1"/>
    </source>
</evidence>
<evidence type="ECO:0000256" key="9">
    <source>
        <dbReference type="ARBA" id="ARBA00023136"/>
    </source>
</evidence>
<dbReference type="AlphaFoldDB" id="A0A4R6G3E2"/>
<keyword evidence="4" id="KW-1134">Transmembrane beta strand</keyword>
<dbReference type="GO" id="GO:0009279">
    <property type="term" value="C:cell outer membrane"/>
    <property type="evidence" value="ECO:0007669"/>
    <property type="project" value="UniProtKB-SubCell"/>
</dbReference>
<feature type="chain" id="PRO_5020407017" evidence="11">
    <location>
        <begin position="21"/>
        <end position="388"/>
    </location>
</feature>
<dbReference type="PANTHER" id="PTHR34501">
    <property type="entry name" value="PROTEIN YDDL-RELATED"/>
    <property type="match status" value="1"/>
</dbReference>
<evidence type="ECO:0000256" key="7">
    <source>
        <dbReference type="ARBA" id="ARBA00023065"/>
    </source>
</evidence>
<dbReference type="Pfam" id="PF13609">
    <property type="entry name" value="Porin_4"/>
    <property type="match status" value="1"/>
</dbReference>
<organism evidence="13 14">
    <name type="scientific">Herminiimonas fonticola</name>
    <dbReference type="NCBI Taxonomy" id="303380"/>
    <lineage>
        <taxon>Bacteria</taxon>
        <taxon>Pseudomonadati</taxon>
        <taxon>Pseudomonadota</taxon>
        <taxon>Betaproteobacteria</taxon>
        <taxon>Burkholderiales</taxon>
        <taxon>Oxalobacteraceae</taxon>
        <taxon>Herminiimonas</taxon>
    </lineage>
</organism>
<dbReference type="Gene3D" id="2.40.160.10">
    <property type="entry name" value="Porin"/>
    <property type="match status" value="1"/>
</dbReference>
<dbReference type="PRINTS" id="PR00182">
    <property type="entry name" value="ECOLNEIPORIN"/>
</dbReference>
<protein>
    <submittedName>
        <fullName evidence="13">Putative porin</fullName>
    </submittedName>
</protein>
<dbReference type="InterPro" id="IPR033900">
    <property type="entry name" value="Gram_neg_porin_domain"/>
</dbReference>
<keyword evidence="3" id="KW-0813">Transport</keyword>
<evidence type="ECO:0000256" key="10">
    <source>
        <dbReference type="ARBA" id="ARBA00023237"/>
    </source>
</evidence>
<feature type="domain" description="Porin" evidence="12">
    <location>
        <begin position="53"/>
        <end position="359"/>
    </location>
</feature>
<comment type="caution">
    <text evidence="13">The sequence shown here is derived from an EMBL/GenBank/DDBJ whole genome shotgun (WGS) entry which is preliminary data.</text>
</comment>
<dbReference type="SUPFAM" id="SSF56935">
    <property type="entry name" value="Porins"/>
    <property type="match status" value="1"/>
</dbReference>
<keyword evidence="5" id="KW-0812">Transmembrane</keyword>
<dbReference type="PANTHER" id="PTHR34501:SF9">
    <property type="entry name" value="MAJOR OUTER MEMBRANE PROTEIN P.IA"/>
    <property type="match status" value="1"/>
</dbReference>
<keyword evidence="8" id="KW-0626">Porin</keyword>
<dbReference type="PRINTS" id="PR00184">
    <property type="entry name" value="NEISSPPORIN"/>
</dbReference>
<dbReference type="GO" id="GO:0034220">
    <property type="term" value="P:monoatomic ion transmembrane transport"/>
    <property type="evidence" value="ECO:0007669"/>
    <property type="project" value="InterPro"/>
</dbReference>
<comment type="subunit">
    <text evidence="2">Homotrimer.</text>
</comment>
<sequence length="388" mass="41246">MTLLRITFIFASALISSAYAQAPSMTIYGTFDRDPHSPSAEPEGSQFRKVTLAPQSSVSIYGTIDGGVRHLTNATVAGSVTKIGSNGEYYNNRLGFKGTEDLGGGMNAHFHLEAGFNTGTGALDNKDGRVFNRLSSVGIAGPFGSIDFGRQPSVACKAVYAYEPFQYRYVHIIPLAGAVAGNNDGQVSRPFGTVDGPRFSNAVQYFGKFGGFTASAEYAMGEVAGSSSNGSAKAIGLGYTDGTFSIGGAYTRQNPNVATTGTPDYREQDQVTFGGAYKIGDIRIAGGYINTTTQTTVTNQAKNIWLGARYDFTRATSLTAGYYRTTLETSAREIARRNLLIVGATYALSSRTSLYADIDQAILHGLVSLPPGRQTRQTGTSIGISHMF</sequence>
<evidence type="ECO:0000256" key="8">
    <source>
        <dbReference type="ARBA" id="ARBA00023114"/>
    </source>
</evidence>
<dbReference type="CDD" id="cd00342">
    <property type="entry name" value="gram_neg_porins"/>
    <property type="match status" value="1"/>
</dbReference>
<keyword evidence="9" id="KW-0472">Membrane</keyword>
<dbReference type="InterPro" id="IPR002299">
    <property type="entry name" value="Porin_Neis"/>
</dbReference>
<keyword evidence="7" id="KW-0406">Ion transport</keyword>
<evidence type="ECO:0000256" key="6">
    <source>
        <dbReference type="ARBA" id="ARBA00022729"/>
    </source>
</evidence>
<keyword evidence="10" id="KW-0998">Cell outer membrane</keyword>
<dbReference type="GO" id="GO:0015288">
    <property type="term" value="F:porin activity"/>
    <property type="evidence" value="ECO:0007669"/>
    <property type="project" value="UniProtKB-KW"/>
</dbReference>
<dbReference type="EMBL" id="SNWF01000006">
    <property type="protein sequence ID" value="TDN88857.1"/>
    <property type="molecule type" value="Genomic_DNA"/>
</dbReference>
<evidence type="ECO:0000313" key="14">
    <source>
        <dbReference type="Proteomes" id="UP000294737"/>
    </source>
</evidence>
<dbReference type="GO" id="GO:0046930">
    <property type="term" value="C:pore complex"/>
    <property type="evidence" value="ECO:0007669"/>
    <property type="project" value="UniProtKB-KW"/>
</dbReference>
<evidence type="ECO:0000256" key="1">
    <source>
        <dbReference type="ARBA" id="ARBA00004571"/>
    </source>
</evidence>
<evidence type="ECO:0000256" key="2">
    <source>
        <dbReference type="ARBA" id="ARBA00011233"/>
    </source>
</evidence>
<evidence type="ECO:0000259" key="12">
    <source>
        <dbReference type="Pfam" id="PF13609"/>
    </source>
</evidence>
<accession>A0A4R6G3E2</accession>
<dbReference type="Proteomes" id="UP000294737">
    <property type="component" value="Unassembled WGS sequence"/>
</dbReference>
<evidence type="ECO:0000256" key="3">
    <source>
        <dbReference type="ARBA" id="ARBA00022448"/>
    </source>
</evidence>
<name>A0A4R6G3E2_9BURK</name>
<dbReference type="InterPro" id="IPR050298">
    <property type="entry name" value="Gram-neg_bact_OMP"/>
</dbReference>
<keyword evidence="14" id="KW-1185">Reference proteome</keyword>
<comment type="subcellular location">
    <subcellularLocation>
        <location evidence="1">Cell outer membrane</location>
        <topology evidence="1">Multi-pass membrane protein</topology>
    </subcellularLocation>
</comment>
<reference evidence="13 14" key="1">
    <citation type="submission" date="2019-03" db="EMBL/GenBank/DDBJ databases">
        <title>Genomic Encyclopedia of Type Strains, Phase IV (KMG-IV): sequencing the most valuable type-strain genomes for metagenomic binning, comparative biology and taxonomic classification.</title>
        <authorList>
            <person name="Goeker M."/>
        </authorList>
    </citation>
    <scope>NUCLEOTIDE SEQUENCE [LARGE SCALE GENOMIC DNA]</scope>
    <source>
        <strain evidence="13 14">DSM 18555</strain>
    </source>
</reference>
<dbReference type="InterPro" id="IPR001702">
    <property type="entry name" value="Porin_Gram-ve"/>
</dbReference>
<feature type="signal peptide" evidence="11">
    <location>
        <begin position="1"/>
        <end position="20"/>
    </location>
</feature>
<evidence type="ECO:0000256" key="11">
    <source>
        <dbReference type="SAM" id="SignalP"/>
    </source>
</evidence>
<keyword evidence="6 11" id="KW-0732">Signal</keyword>
<dbReference type="InterPro" id="IPR023614">
    <property type="entry name" value="Porin_dom_sf"/>
</dbReference>
<proteinExistence type="predicted"/>
<gene>
    <name evidence="13" type="ORF">EV677_2444</name>
</gene>
<evidence type="ECO:0000256" key="5">
    <source>
        <dbReference type="ARBA" id="ARBA00022692"/>
    </source>
</evidence>